<protein>
    <submittedName>
        <fullName evidence="1">Uncharacterized protein</fullName>
    </submittedName>
</protein>
<name>A0A8H7AE87_9EURO</name>
<evidence type="ECO:0000313" key="1">
    <source>
        <dbReference type="EMBL" id="KAF7505506.1"/>
    </source>
</evidence>
<keyword evidence="2" id="KW-1185">Reference proteome</keyword>
<dbReference type="Proteomes" id="UP000606974">
    <property type="component" value="Unassembled WGS sequence"/>
</dbReference>
<organism evidence="1 2">
    <name type="scientific">Endocarpon pusillum</name>
    <dbReference type="NCBI Taxonomy" id="364733"/>
    <lineage>
        <taxon>Eukaryota</taxon>
        <taxon>Fungi</taxon>
        <taxon>Dikarya</taxon>
        <taxon>Ascomycota</taxon>
        <taxon>Pezizomycotina</taxon>
        <taxon>Eurotiomycetes</taxon>
        <taxon>Chaetothyriomycetidae</taxon>
        <taxon>Verrucariales</taxon>
        <taxon>Verrucariaceae</taxon>
        <taxon>Endocarpon</taxon>
    </lineage>
</organism>
<accession>A0A8H7AE87</accession>
<reference evidence="1" key="1">
    <citation type="submission" date="2020-02" db="EMBL/GenBank/DDBJ databases">
        <authorList>
            <person name="Palmer J.M."/>
        </authorList>
    </citation>
    <scope>NUCLEOTIDE SEQUENCE</scope>
    <source>
        <strain evidence="1">EPUS1.4</strain>
        <tissue evidence="1">Thallus</tissue>
    </source>
</reference>
<dbReference type="EMBL" id="JAACFV010000108">
    <property type="protein sequence ID" value="KAF7505506.1"/>
    <property type="molecule type" value="Genomic_DNA"/>
</dbReference>
<evidence type="ECO:0000313" key="2">
    <source>
        <dbReference type="Proteomes" id="UP000606974"/>
    </source>
</evidence>
<sequence>MHNNEDVDNIEVVSSMLGRFGCCIGIIPGLRRVGLYRQGIKHLNQCEPCQAVDHNLPRCRKASALTLEEGDGSRTMQMSQMIHLSDDTRAVPEEIPTTLIQSSCKRGSDFIEISASVHTWSATSQVYFQSSAVVPELMRASLSEET</sequence>
<proteinExistence type="predicted"/>
<comment type="caution">
    <text evidence="1">The sequence shown here is derived from an EMBL/GenBank/DDBJ whole genome shotgun (WGS) entry which is preliminary data.</text>
</comment>
<gene>
    <name evidence="1" type="ORF">GJ744_000753</name>
</gene>
<dbReference type="AlphaFoldDB" id="A0A8H7AE87"/>